<evidence type="ECO:0000256" key="1">
    <source>
        <dbReference type="PROSITE-ProRule" id="PRU00023"/>
    </source>
</evidence>
<organism evidence="3 4">
    <name type="scientific">Candidula unifasciata</name>
    <dbReference type="NCBI Taxonomy" id="100452"/>
    <lineage>
        <taxon>Eukaryota</taxon>
        <taxon>Metazoa</taxon>
        <taxon>Spiralia</taxon>
        <taxon>Lophotrochozoa</taxon>
        <taxon>Mollusca</taxon>
        <taxon>Gastropoda</taxon>
        <taxon>Heterobranchia</taxon>
        <taxon>Euthyneura</taxon>
        <taxon>Panpulmonata</taxon>
        <taxon>Eupulmonata</taxon>
        <taxon>Stylommatophora</taxon>
        <taxon>Helicina</taxon>
        <taxon>Helicoidea</taxon>
        <taxon>Geomitridae</taxon>
        <taxon>Candidula</taxon>
    </lineage>
</organism>
<keyword evidence="1" id="KW-0040">ANK repeat</keyword>
<dbReference type="InterPro" id="IPR032022">
    <property type="entry name" value="NUDIX"/>
</dbReference>
<feature type="domain" description="FERM" evidence="2">
    <location>
        <begin position="407"/>
        <end position="731"/>
    </location>
</feature>
<reference evidence="3" key="1">
    <citation type="submission" date="2021-04" db="EMBL/GenBank/DDBJ databases">
        <authorList>
            <consortium name="Molecular Ecology Group"/>
        </authorList>
    </citation>
    <scope>NUCLEOTIDE SEQUENCE</scope>
</reference>
<dbReference type="SUPFAM" id="SSF48403">
    <property type="entry name" value="Ankyrin repeat"/>
    <property type="match status" value="1"/>
</dbReference>
<sequence>MDVMVAVIRPKQGHSGQGYKPQLYEILLLDSKTPPGEKVKPAKYLPMFQMKVGEEEPRALVLTQVQRLTNIKGERALQVQWSSDVSASHRESLSQFCLYFVPVSPNEKINKRFADQAQNAPGFYPLDYVTEVVNNGSINFPSSTKKLLQHLESWLKEKHIRPNAIECMFRAGAEYRIHFTVHNPVFIPSRITSDTNTGGGGTPAPQEVVKVANEALAKMLFIEKCETVVINPLFGSNLEYKTKPNSYVINQHWPSIPQYDKIIAATLPGPSWKVQYPLHSYAAAGDKTEVEILLKQGYPHSQLDSVSCAPIHYAAWYGCISVVETLLGAGCSPNLLDGTNSTALHIAAKKGNEQLAQCLLQCPDIDLNIKDKDGKRALDICLSVPNKTMGHEQVEQLVREAADRPNYTVEVFLMDKTSKNLMLTSGFRTTVQQLNEQMMKEFNLPKNYSDIFTLWIGSKSLELQLKLEYEVVKALQQYNTRTVHMLTDSKNPSEEEPVLTWRRNVKVSVEKEKQLQHTKALDLLFHEAYHNYISGLYPCKDKDAVTFATILLCLQHQETTRVKPALSNLSQNQLKELIPAAILRHKDTSHWVNKISKEYPNVRDTPQQQLKSQFLTACQRLTVYGSAFFMGTIISPLRKAPTSCYVGVNDIGIHIIGLHTKQMVQSMVYREITWKHIAEKTMLEIRIIRPVNRNPRDSSTRGVIEIRTRQAGLIDHLMQQLDRMHGDYSNR</sequence>
<dbReference type="Gene3D" id="1.25.40.20">
    <property type="entry name" value="Ankyrin repeat-containing domain"/>
    <property type="match status" value="1"/>
</dbReference>
<dbReference type="Proteomes" id="UP000678393">
    <property type="component" value="Unassembled WGS sequence"/>
</dbReference>
<dbReference type="InterPro" id="IPR019749">
    <property type="entry name" value="Band_41_domain"/>
</dbReference>
<evidence type="ECO:0000259" key="2">
    <source>
        <dbReference type="PROSITE" id="PS50057"/>
    </source>
</evidence>
<dbReference type="InterPro" id="IPR036770">
    <property type="entry name" value="Ankyrin_rpt-contain_sf"/>
</dbReference>
<accession>A0A8S3Z4N1</accession>
<dbReference type="InterPro" id="IPR011993">
    <property type="entry name" value="PH-like_dom_sf"/>
</dbReference>
<evidence type="ECO:0000313" key="4">
    <source>
        <dbReference type="Proteomes" id="UP000678393"/>
    </source>
</evidence>
<name>A0A8S3Z4N1_9EUPU</name>
<dbReference type="Pfam" id="PF00373">
    <property type="entry name" value="FERM_M"/>
    <property type="match status" value="1"/>
</dbReference>
<dbReference type="EMBL" id="CAJHNH020001319">
    <property type="protein sequence ID" value="CAG5122550.1"/>
    <property type="molecule type" value="Genomic_DNA"/>
</dbReference>
<dbReference type="AlphaFoldDB" id="A0A8S3Z4N1"/>
<dbReference type="GO" id="GO:2000114">
    <property type="term" value="P:regulation of establishment of cell polarity"/>
    <property type="evidence" value="ECO:0007669"/>
    <property type="project" value="TreeGrafter"/>
</dbReference>
<dbReference type="Pfam" id="PF24522">
    <property type="entry name" value="KRIT1_FRMD8_FERM_C"/>
    <property type="match status" value="1"/>
</dbReference>
<dbReference type="InterPro" id="IPR043058">
    <property type="entry name" value="NUDIX_sf"/>
</dbReference>
<dbReference type="InterPro" id="IPR000299">
    <property type="entry name" value="FERM_domain"/>
</dbReference>
<dbReference type="Gene3D" id="3.30.70.2240">
    <property type="entry name" value="KRIT, N-terminal Nudix domain, NPxY motif-rich region"/>
    <property type="match status" value="1"/>
</dbReference>
<dbReference type="InterPro" id="IPR051594">
    <property type="entry name" value="KRIT1/FRMD8"/>
</dbReference>
<dbReference type="PANTHER" id="PTHR13283">
    <property type="entry name" value="KREV INTERACTION TRAPPED 1-RELATED"/>
    <property type="match status" value="1"/>
</dbReference>
<comment type="caution">
    <text evidence="3">The sequence shown here is derived from an EMBL/GenBank/DDBJ whole genome shotgun (WGS) entry which is preliminary data.</text>
</comment>
<dbReference type="Pfam" id="PF12796">
    <property type="entry name" value="Ank_2"/>
    <property type="match status" value="1"/>
</dbReference>
<dbReference type="Pfam" id="PF16705">
    <property type="entry name" value="NUDIX_5"/>
    <property type="match status" value="1"/>
</dbReference>
<proteinExistence type="predicted"/>
<protein>
    <recommendedName>
        <fullName evidence="2">FERM domain-containing protein</fullName>
    </recommendedName>
</protein>
<dbReference type="InterPro" id="IPR035963">
    <property type="entry name" value="FERM_2"/>
</dbReference>
<dbReference type="InterPro" id="IPR057096">
    <property type="entry name" value="KRIT1_FRMD8_FERM_C"/>
</dbReference>
<dbReference type="SMART" id="SM00248">
    <property type="entry name" value="ANK"/>
    <property type="match status" value="3"/>
</dbReference>
<dbReference type="GO" id="GO:0045454">
    <property type="term" value="P:cell redox homeostasis"/>
    <property type="evidence" value="ECO:0007669"/>
    <property type="project" value="TreeGrafter"/>
</dbReference>
<dbReference type="InterPro" id="IPR002110">
    <property type="entry name" value="Ankyrin_rpt"/>
</dbReference>
<dbReference type="InterPro" id="IPR014352">
    <property type="entry name" value="FERM/acyl-CoA-bd_prot_sf"/>
</dbReference>
<keyword evidence="4" id="KW-1185">Reference proteome</keyword>
<dbReference type="GO" id="GO:0005886">
    <property type="term" value="C:plasma membrane"/>
    <property type="evidence" value="ECO:0007669"/>
    <property type="project" value="TreeGrafter"/>
</dbReference>
<dbReference type="PROSITE" id="PS50088">
    <property type="entry name" value="ANK_REPEAT"/>
    <property type="match status" value="1"/>
</dbReference>
<dbReference type="PANTHER" id="PTHR13283:SF11">
    <property type="entry name" value="KREV INTERACTION TRAPPED PROTEIN 1"/>
    <property type="match status" value="1"/>
</dbReference>
<gene>
    <name evidence="3" type="ORF">CUNI_LOCUS8108</name>
</gene>
<dbReference type="CDD" id="cd14473">
    <property type="entry name" value="FERM_B-lobe"/>
    <property type="match status" value="1"/>
</dbReference>
<dbReference type="PROSITE" id="PS50057">
    <property type="entry name" value="FERM_3"/>
    <property type="match status" value="1"/>
</dbReference>
<feature type="repeat" description="ANK" evidence="1">
    <location>
        <begin position="306"/>
        <end position="338"/>
    </location>
</feature>
<dbReference type="Gene3D" id="2.30.29.30">
    <property type="entry name" value="Pleckstrin-homology domain (PH domain)/Phosphotyrosine-binding domain (PTB)"/>
    <property type="match status" value="1"/>
</dbReference>
<dbReference type="SMART" id="SM00295">
    <property type="entry name" value="B41"/>
    <property type="match status" value="1"/>
</dbReference>
<dbReference type="OrthoDB" id="194358at2759"/>
<dbReference type="Gene3D" id="1.20.80.10">
    <property type="match status" value="1"/>
</dbReference>
<evidence type="ECO:0000313" key="3">
    <source>
        <dbReference type="EMBL" id="CAG5122550.1"/>
    </source>
</evidence>
<dbReference type="SUPFAM" id="SSF47031">
    <property type="entry name" value="Second domain of FERM"/>
    <property type="match status" value="1"/>
</dbReference>
<dbReference type="Gene3D" id="3.10.20.90">
    <property type="entry name" value="Phosphatidylinositol 3-kinase Catalytic Subunit, Chain A, domain 1"/>
    <property type="match status" value="1"/>
</dbReference>
<dbReference type="InterPro" id="IPR019748">
    <property type="entry name" value="FERM_central"/>
</dbReference>